<protein>
    <recommendedName>
        <fullName evidence="4">Transmembrane protein</fullName>
    </recommendedName>
</protein>
<feature type="transmembrane region" description="Helical" evidence="1">
    <location>
        <begin position="78"/>
        <end position="99"/>
    </location>
</feature>
<evidence type="ECO:0000256" key="1">
    <source>
        <dbReference type="SAM" id="Phobius"/>
    </source>
</evidence>
<dbReference type="OMA" id="YEVYYDE"/>
<accession>A0A8S1LJ26</accession>
<organism evidence="2 3">
    <name type="scientific">Paramecium primaurelia</name>
    <dbReference type="NCBI Taxonomy" id="5886"/>
    <lineage>
        <taxon>Eukaryota</taxon>
        <taxon>Sar</taxon>
        <taxon>Alveolata</taxon>
        <taxon>Ciliophora</taxon>
        <taxon>Intramacronucleata</taxon>
        <taxon>Oligohymenophorea</taxon>
        <taxon>Peniculida</taxon>
        <taxon>Parameciidae</taxon>
        <taxon>Paramecium</taxon>
    </lineage>
</organism>
<evidence type="ECO:0000313" key="2">
    <source>
        <dbReference type="EMBL" id="CAD8066769.1"/>
    </source>
</evidence>
<evidence type="ECO:0000313" key="3">
    <source>
        <dbReference type="Proteomes" id="UP000688137"/>
    </source>
</evidence>
<keyword evidence="1" id="KW-1133">Transmembrane helix</keyword>
<gene>
    <name evidence="2" type="ORF">PPRIM_AZ9-3.1.T0390287</name>
</gene>
<comment type="caution">
    <text evidence="2">The sequence shown here is derived from an EMBL/GenBank/DDBJ whole genome shotgun (WGS) entry which is preliminary data.</text>
</comment>
<feature type="transmembrane region" description="Helical" evidence="1">
    <location>
        <begin position="12"/>
        <end position="45"/>
    </location>
</feature>
<sequence>MLLAYSLEKPFVLILEGLLTLTICTDIALKVITEGLVLQFIILYFNTNQRYSSHQLGIFQIQVHFYQSQLVQECNKKYIMMNFLGFHLFQCVICHLLFVQSYAIQMMQQQSDILIYKKSRNQDLSILDISSEILNDSQFVETMKLVSD</sequence>
<evidence type="ECO:0008006" key="4">
    <source>
        <dbReference type="Google" id="ProtNLM"/>
    </source>
</evidence>
<dbReference type="EMBL" id="CAJJDM010000038">
    <property type="protein sequence ID" value="CAD8066769.1"/>
    <property type="molecule type" value="Genomic_DNA"/>
</dbReference>
<name>A0A8S1LJ26_PARPR</name>
<dbReference type="Proteomes" id="UP000688137">
    <property type="component" value="Unassembled WGS sequence"/>
</dbReference>
<proteinExistence type="predicted"/>
<reference evidence="2" key="1">
    <citation type="submission" date="2021-01" db="EMBL/GenBank/DDBJ databases">
        <authorList>
            <consortium name="Genoscope - CEA"/>
            <person name="William W."/>
        </authorList>
    </citation>
    <scope>NUCLEOTIDE SEQUENCE</scope>
</reference>
<keyword evidence="1" id="KW-0472">Membrane</keyword>
<dbReference type="AlphaFoldDB" id="A0A8S1LJ26"/>
<keyword evidence="1" id="KW-0812">Transmembrane</keyword>
<keyword evidence="3" id="KW-1185">Reference proteome</keyword>